<accession>A0A6A0A9K9</accession>
<sequence>SPSFPDYPEKAAAPITRARAARRPSHRYLTVLDRKVKITESNGEAKELHFDVVGHPRWHFSFACVFPFHTAKGDQPAEVGAGRGQQWVEGHGGPELSNCALCNGCCCQGRGTSAQAACRAR</sequence>
<organism evidence="1 2">
    <name type="scientific">Haematococcus lacustris</name>
    <name type="common">Green alga</name>
    <name type="synonym">Haematococcus pluvialis</name>
    <dbReference type="NCBI Taxonomy" id="44745"/>
    <lineage>
        <taxon>Eukaryota</taxon>
        <taxon>Viridiplantae</taxon>
        <taxon>Chlorophyta</taxon>
        <taxon>core chlorophytes</taxon>
        <taxon>Chlorophyceae</taxon>
        <taxon>CS clade</taxon>
        <taxon>Chlamydomonadales</taxon>
        <taxon>Haematococcaceae</taxon>
        <taxon>Haematococcus</taxon>
    </lineage>
</organism>
<keyword evidence="1" id="KW-0378">Hydrolase</keyword>
<evidence type="ECO:0000313" key="1">
    <source>
        <dbReference type="EMBL" id="GFH29316.1"/>
    </source>
</evidence>
<proteinExistence type="predicted"/>
<dbReference type="GO" id="GO:0016787">
    <property type="term" value="F:hydrolase activity"/>
    <property type="evidence" value="ECO:0007669"/>
    <property type="project" value="UniProtKB-KW"/>
</dbReference>
<protein>
    <submittedName>
        <fullName evidence="1">Nudix hydrolase domain-containing protein</fullName>
    </submittedName>
</protein>
<feature type="non-terminal residue" evidence="1">
    <location>
        <position position="1"/>
    </location>
</feature>
<dbReference type="Proteomes" id="UP000485058">
    <property type="component" value="Unassembled WGS sequence"/>
</dbReference>
<dbReference type="AlphaFoldDB" id="A0A6A0A9K9"/>
<name>A0A6A0A9K9_HAELA</name>
<dbReference type="EMBL" id="BLLF01004286">
    <property type="protein sequence ID" value="GFH29316.1"/>
    <property type="molecule type" value="Genomic_DNA"/>
</dbReference>
<reference evidence="1 2" key="1">
    <citation type="submission" date="2020-02" db="EMBL/GenBank/DDBJ databases">
        <title>Draft genome sequence of Haematococcus lacustris strain NIES-144.</title>
        <authorList>
            <person name="Morimoto D."/>
            <person name="Nakagawa S."/>
            <person name="Yoshida T."/>
            <person name="Sawayama S."/>
        </authorList>
    </citation>
    <scope>NUCLEOTIDE SEQUENCE [LARGE SCALE GENOMIC DNA]</scope>
    <source>
        <strain evidence="1 2">NIES-144</strain>
    </source>
</reference>
<keyword evidence="2" id="KW-1185">Reference proteome</keyword>
<gene>
    <name evidence="1" type="ORF">HaLaN_27955</name>
</gene>
<comment type="caution">
    <text evidence="1">The sequence shown here is derived from an EMBL/GenBank/DDBJ whole genome shotgun (WGS) entry which is preliminary data.</text>
</comment>
<evidence type="ECO:0000313" key="2">
    <source>
        <dbReference type="Proteomes" id="UP000485058"/>
    </source>
</evidence>
<feature type="non-terminal residue" evidence="1">
    <location>
        <position position="121"/>
    </location>
</feature>